<dbReference type="InterPro" id="IPR040521">
    <property type="entry name" value="KDZ"/>
</dbReference>
<dbReference type="EMBL" id="LUGG01000014">
    <property type="protein sequence ID" value="OBZ70058.1"/>
    <property type="molecule type" value="Genomic_DNA"/>
</dbReference>
<evidence type="ECO:0000313" key="2">
    <source>
        <dbReference type="Proteomes" id="UP000092993"/>
    </source>
</evidence>
<dbReference type="Pfam" id="PF18758">
    <property type="entry name" value="KDZ"/>
    <property type="match status" value="2"/>
</dbReference>
<dbReference type="STRING" id="5627.A0A1C7M024"/>
<dbReference type="OrthoDB" id="3257768at2759"/>
<sequence>MPTPGKNLPDDWESAPLETRWLYTLFIGLDANFRMKHKKVSSEKADPGLNHGCAYFVEMAKYKEFLDMFGTLHFEESTTCNNHDALKLAHMKGSQGTDASSIACVECTRHDMKRPSSIGDLQKGERAPVRTGYSFNLTINVGRTDGEAVERGWAAVNPFASSTKEMGPGARRNLLDDVFGDYNWRKCTQLPRVLLTKIKEAGEERNEQMLAFQEFEAALPAKHVARWKKAVEIWEKDPTQCNPFVATRPNITLAAARLRLAEEEAAAIASGESITVHDKASQAL</sequence>
<organism evidence="1 2">
    <name type="scientific">Grifola frondosa</name>
    <name type="common">Maitake</name>
    <name type="synonym">Polyporus frondosus</name>
    <dbReference type="NCBI Taxonomy" id="5627"/>
    <lineage>
        <taxon>Eukaryota</taxon>
        <taxon>Fungi</taxon>
        <taxon>Dikarya</taxon>
        <taxon>Basidiomycota</taxon>
        <taxon>Agaricomycotina</taxon>
        <taxon>Agaricomycetes</taxon>
        <taxon>Polyporales</taxon>
        <taxon>Grifolaceae</taxon>
        <taxon>Grifola</taxon>
    </lineage>
</organism>
<dbReference type="Proteomes" id="UP000092993">
    <property type="component" value="Unassembled WGS sequence"/>
</dbReference>
<comment type="caution">
    <text evidence="1">The sequence shown here is derived from an EMBL/GenBank/DDBJ whole genome shotgun (WGS) entry which is preliminary data.</text>
</comment>
<accession>A0A1C7M024</accession>
<name>A0A1C7M024_GRIFR</name>
<proteinExistence type="predicted"/>
<gene>
    <name evidence="1" type="ORF">A0H81_09617</name>
</gene>
<evidence type="ECO:0000313" key="1">
    <source>
        <dbReference type="EMBL" id="OBZ70058.1"/>
    </source>
</evidence>
<dbReference type="AlphaFoldDB" id="A0A1C7M024"/>
<reference evidence="1 2" key="1">
    <citation type="submission" date="2016-03" db="EMBL/GenBank/DDBJ databases">
        <title>Whole genome sequencing of Grifola frondosa 9006-11.</title>
        <authorList>
            <person name="Min B."/>
            <person name="Park H."/>
            <person name="Kim J.-G."/>
            <person name="Cho H."/>
            <person name="Oh Y.-L."/>
            <person name="Kong W.-S."/>
            <person name="Choi I.-G."/>
        </authorList>
    </citation>
    <scope>NUCLEOTIDE SEQUENCE [LARGE SCALE GENOMIC DNA]</scope>
    <source>
        <strain evidence="1 2">9006-11</strain>
    </source>
</reference>
<protein>
    <submittedName>
        <fullName evidence="1">Uncharacterized protein</fullName>
    </submittedName>
</protein>
<keyword evidence="2" id="KW-1185">Reference proteome</keyword>